<accession>A0A968GCR1</accession>
<dbReference type="Pfam" id="PF02120">
    <property type="entry name" value="Flg_hook"/>
    <property type="match status" value="1"/>
</dbReference>
<keyword evidence="3" id="KW-0966">Cell projection</keyword>
<evidence type="ECO:0000259" key="2">
    <source>
        <dbReference type="Pfam" id="PF02120"/>
    </source>
</evidence>
<dbReference type="Proteomes" id="UP000752013">
    <property type="component" value="Unassembled WGS sequence"/>
</dbReference>
<organism evidence="3 4">
    <name type="scientific">Entomospira nematocerorum</name>
    <dbReference type="NCBI Taxonomy" id="2719987"/>
    <lineage>
        <taxon>Bacteria</taxon>
        <taxon>Pseudomonadati</taxon>
        <taxon>Spirochaetota</taxon>
        <taxon>Spirochaetia</taxon>
        <taxon>Spirochaetales</taxon>
        <taxon>Spirochaetaceae</taxon>
        <taxon>Entomospira</taxon>
    </lineage>
</organism>
<name>A0A968GCR1_9SPIO</name>
<comment type="caution">
    <text evidence="3">The sequence shown here is derived from an EMBL/GenBank/DDBJ whole genome shotgun (WGS) entry which is preliminary data.</text>
</comment>
<sequence>MSIEMLIGTGVNIEKSSQSTQGIAQVIKPDQTSSDEHESTVLRRGMTELPQEREGISGRQSFVDGITQRIEKLTQGHKPKENTLQRHANGLKTTRVAEDISGEEVLLSEVELSGSDHSLLSTVIGITSTDSILPKVKEHEVREFTSKYDQIQKTIVSTSTQSYQILRDITKEGAYEQGDLENELVVRNDTEFPIDDIGFSGQMDKVIAPTVKTASPIYQAMTQKAGDTPQGNDRDMILIVNNHVSREATPSDIFSRSEQVNAESVIRESLFNGGNAEIVRRAQFILRSEQTGEIRLMLRPEHLGTVRINMSIEDGRVLGRIVVANASVKEAFNDNLQDLRDAFLKSGYNADFDVEYHGERKDDSSHAKHGYTSERLRKDRSIESQEQADIMSYWQEERRE</sequence>
<proteinExistence type="predicted"/>
<evidence type="ECO:0000313" key="3">
    <source>
        <dbReference type="EMBL" id="NIZ47450.1"/>
    </source>
</evidence>
<feature type="region of interest" description="Disordered" evidence="1">
    <location>
        <begin position="358"/>
        <end position="400"/>
    </location>
</feature>
<reference evidence="3" key="1">
    <citation type="submission" date="2020-03" db="EMBL/GenBank/DDBJ databases">
        <title>Spirochaetal bacteria isolated from arthropods constitute a novel genus Entomospira genus novum within the order Spirochaetales.</title>
        <authorList>
            <person name="Grana-Miraglia L."/>
            <person name="Sikutova S."/>
            <person name="Fingerle V."/>
            <person name="Sing A."/>
            <person name="Castillo-Ramirez S."/>
            <person name="Margos G."/>
            <person name="Rudolf I."/>
        </authorList>
    </citation>
    <scope>NUCLEOTIDE SEQUENCE</scope>
    <source>
        <strain evidence="3">BR208</strain>
    </source>
</reference>
<dbReference type="InterPro" id="IPR038610">
    <property type="entry name" value="FliK-like_C_sf"/>
</dbReference>
<dbReference type="InterPro" id="IPR021136">
    <property type="entry name" value="Flagellar_hook_control-like_C"/>
</dbReference>
<evidence type="ECO:0000313" key="4">
    <source>
        <dbReference type="Proteomes" id="UP000752013"/>
    </source>
</evidence>
<keyword evidence="4" id="KW-1185">Reference proteome</keyword>
<feature type="domain" description="Flagellar hook-length control protein-like C-terminal" evidence="2">
    <location>
        <begin position="288"/>
        <end position="355"/>
    </location>
</feature>
<dbReference type="RefSeq" id="WP_167703863.1">
    <property type="nucleotide sequence ID" value="NZ_CP118168.1"/>
</dbReference>
<protein>
    <submittedName>
        <fullName evidence="3">Flagellar hook-length control protein FliK</fullName>
    </submittedName>
</protein>
<keyword evidence="3" id="KW-0282">Flagellum</keyword>
<gene>
    <name evidence="3" type="ORF">HCT46_05940</name>
</gene>
<keyword evidence="3" id="KW-0969">Cilium</keyword>
<dbReference type="EMBL" id="JAATLK010000001">
    <property type="protein sequence ID" value="NIZ47450.1"/>
    <property type="molecule type" value="Genomic_DNA"/>
</dbReference>
<dbReference type="Gene3D" id="3.30.750.140">
    <property type="match status" value="1"/>
</dbReference>
<feature type="compositionally biased region" description="Basic and acidic residues" evidence="1">
    <location>
        <begin position="358"/>
        <end position="383"/>
    </location>
</feature>
<evidence type="ECO:0000256" key="1">
    <source>
        <dbReference type="SAM" id="MobiDB-lite"/>
    </source>
</evidence>
<dbReference type="AlphaFoldDB" id="A0A968GCR1"/>
<dbReference type="CDD" id="cd17470">
    <property type="entry name" value="T3SS_Flik_C"/>
    <property type="match status" value="1"/>
</dbReference>